<reference evidence="1" key="1">
    <citation type="submission" date="2022-07" db="EMBL/GenBank/DDBJ databases">
        <title>Genome Sequence of Phlebia brevispora.</title>
        <authorList>
            <person name="Buettner E."/>
        </authorList>
    </citation>
    <scope>NUCLEOTIDE SEQUENCE</scope>
    <source>
        <strain evidence="1">MPL23</strain>
    </source>
</reference>
<evidence type="ECO:0000313" key="2">
    <source>
        <dbReference type="Proteomes" id="UP001148662"/>
    </source>
</evidence>
<dbReference type="EMBL" id="JANHOG010000255">
    <property type="protein sequence ID" value="KAJ3556278.1"/>
    <property type="molecule type" value="Genomic_DNA"/>
</dbReference>
<sequence length="97" mass="11038">MTTGASFAMSRRSFPHHPASDFVSSTCLSTQEHSLLYALTYRPEGSIAHYCHKLGDLASNLRQRLVQPNGCGYLDFRTRSRLGLLHPRFSTEYAYQR</sequence>
<dbReference type="Proteomes" id="UP001148662">
    <property type="component" value="Unassembled WGS sequence"/>
</dbReference>
<keyword evidence="2" id="KW-1185">Reference proteome</keyword>
<accession>A0ACC1T9D9</accession>
<organism evidence="1 2">
    <name type="scientific">Phlebia brevispora</name>
    <dbReference type="NCBI Taxonomy" id="194682"/>
    <lineage>
        <taxon>Eukaryota</taxon>
        <taxon>Fungi</taxon>
        <taxon>Dikarya</taxon>
        <taxon>Basidiomycota</taxon>
        <taxon>Agaricomycotina</taxon>
        <taxon>Agaricomycetes</taxon>
        <taxon>Polyporales</taxon>
        <taxon>Meruliaceae</taxon>
        <taxon>Phlebia</taxon>
    </lineage>
</organism>
<name>A0ACC1T9D9_9APHY</name>
<proteinExistence type="predicted"/>
<evidence type="ECO:0000313" key="1">
    <source>
        <dbReference type="EMBL" id="KAJ3556278.1"/>
    </source>
</evidence>
<gene>
    <name evidence="1" type="ORF">NM688_g2113</name>
</gene>
<comment type="caution">
    <text evidence="1">The sequence shown here is derived from an EMBL/GenBank/DDBJ whole genome shotgun (WGS) entry which is preliminary data.</text>
</comment>
<protein>
    <submittedName>
        <fullName evidence="1">Uncharacterized protein</fullName>
    </submittedName>
</protein>